<gene>
    <name evidence="11" type="primary">PLT4_2</name>
    <name evidence="11" type="ORF">Tsubulata_024320</name>
</gene>
<sequence>MGVVQENGNGGEMGGVVLGSKNKYRRMDSEMSEDIDDDASHHHHAQQDRISSTRKYVIACAVFASLNSVLLGYDVGVMSGAIMFIQKDLNITEVQEEVLVGCLSIVSLFGSLAGGRTSDVIGRKWTMAFSALVFQTGAAVMTLASSFEILMVGRFLAGIGIGFGIMIAPVYIAEISPSVARGSFTSFPEIFINLGILLGYVSNYAFSNLPVHINWRIMLAVGILPSVFIGFALFIIPESPRWLVMQDRVDEARSVLLKTIDNDAEVEERLAEILQAAGSTEEKYEQKPVWRELLSPSPSVRRMLVVGFGIQCFQQITGIDATVYYSPEIFQKAGIKDETKLLAATVAVGVSKTAFIMVAILLIDKVGRKPLLYVSTIGMTFCLFSLGATLTFFDEGQLGIGLSILFVCANVAFFSVGIGPVCWVLTSEIFPLRLRAQAGALGAVGNRVSSGLVAMSFLSVSRAISVGGTFFIFSLISALSVAFVYTLVPETKGKSLEQIELLFKDESEWKGGEVELGDVEHLVQKQLTHIEPLLSNKSIYELATVAVFLVGKDFGAVPAYLVAVLHPEKVSGVITLGIPFMMPGPQAVQTDLMPKGFYITRWQEPGRAEADFGRFDVKKVIRNIYILFSGAEVPTATEDQEIMDLFDPSTPLPPWFSEEDLAAYASLYENSGFGFPLQVYLVGADLGSFPAYMVASLYPERVLGLVSLGIPFLLPGPTYGVQTDLMPKGFYVLRWQEPGRAEADFGRFDMKTVIRNIYILFSGSELPTARDDQEIMDLVDPSTPLPPWFTEEDLATYASLYENSGFRFPLQVPYR</sequence>
<comment type="subcellular location">
    <subcellularLocation>
        <location evidence="1">Membrane</location>
        <topology evidence="1">Multi-pass membrane protein</topology>
    </subcellularLocation>
</comment>
<dbReference type="InterPro" id="IPR036259">
    <property type="entry name" value="MFS_trans_sf"/>
</dbReference>
<dbReference type="Pfam" id="PF00083">
    <property type="entry name" value="Sugar_tr"/>
    <property type="match status" value="1"/>
</dbReference>
<dbReference type="EMBL" id="JAKUCV010006791">
    <property type="protein sequence ID" value="KAJ4825871.1"/>
    <property type="molecule type" value="Genomic_DNA"/>
</dbReference>
<evidence type="ECO:0000256" key="4">
    <source>
        <dbReference type="ARBA" id="ARBA00022597"/>
    </source>
</evidence>
<dbReference type="SUPFAM" id="SSF53474">
    <property type="entry name" value="alpha/beta-Hydrolases"/>
    <property type="match status" value="2"/>
</dbReference>
<feature type="transmembrane region" description="Helical" evidence="9">
    <location>
        <begin position="464"/>
        <end position="488"/>
    </location>
</feature>
<evidence type="ECO:0000259" key="10">
    <source>
        <dbReference type="PROSITE" id="PS50850"/>
    </source>
</evidence>
<keyword evidence="4" id="KW-0762">Sugar transport</keyword>
<dbReference type="PROSITE" id="PS00217">
    <property type="entry name" value="SUGAR_TRANSPORT_2"/>
    <property type="match status" value="1"/>
</dbReference>
<keyword evidence="3" id="KW-0813">Transport</keyword>
<evidence type="ECO:0000256" key="6">
    <source>
        <dbReference type="ARBA" id="ARBA00022847"/>
    </source>
</evidence>
<evidence type="ECO:0000256" key="8">
    <source>
        <dbReference type="ARBA" id="ARBA00023136"/>
    </source>
</evidence>
<dbReference type="AlphaFoldDB" id="A0A9Q0J183"/>
<reference evidence="11" key="2">
    <citation type="journal article" date="2023" name="Plants (Basel)">
        <title>Annotation of the Turnera subulata (Passifloraceae) Draft Genome Reveals the S-Locus Evolved after the Divergence of Turneroideae from Passifloroideae in a Stepwise Manner.</title>
        <authorList>
            <person name="Henning P.M."/>
            <person name="Roalson E.H."/>
            <person name="Mir W."/>
            <person name="McCubbin A.G."/>
            <person name="Shore J.S."/>
        </authorList>
    </citation>
    <scope>NUCLEOTIDE SEQUENCE</scope>
    <source>
        <strain evidence="11">F60SS</strain>
    </source>
</reference>
<feature type="transmembrane region" description="Helical" evidence="9">
    <location>
        <begin position="153"/>
        <end position="172"/>
    </location>
</feature>
<feature type="domain" description="Major facilitator superfamily (MFS) profile" evidence="10">
    <location>
        <begin position="60"/>
        <end position="492"/>
    </location>
</feature>
<proteinExistence type="inferred from homology"/>
<reference evidence="11" key="1">
    <citation type="submission" date="2022-02" db="EMBL/GenBank/DDBJ databases">
        <authorList>
            <person name="Henning P.M."/>
            <person name="McCubbin A.G."/>
            <person name="Shore J.S."/>
        </authorList>
    </citation>
    <scope>NUCLEOTIDE SEQUENCE</scope>
    <source>
        <strain evidence="11">F60SS</strain>
        <tissue evidence="11">Leaves</tissue>
    </source>
</reference>
<dbReference type="InterPro" id="IPR020846">
    <property type="entry name" value="MFS_dom"/>
</dbReference>
<dbReference type="Proteomes" id="UP001141552">
    <property type="component" value="Unassembled WGS sequence"/>
</dbReference>
<keyword evidence="8 9" id="KW-0472">Membrane</keyword>
<dbReference type="GO" id="GO:0015293">
    <property type="term" value="F:symporter activity"/>
    <property type="evidence" value="ECO:0007669"/>
    <property type="project" value="UniProtKB-KW"/>
</dbReference>
<feature type="transmembrane region" description="Helical" evidence="9">
    <location>
        <begin position="399"/>
        <end position="426"/>
    </location>
</feature>
<dbReference type="Gene3D" id="3.40.50.1820">
    <property type="entry name" value="alpha/beta hydrolase"/>
    <property type="match status" value="2"/>
</dbReference>
<dbReference type="PANTHER" id="PTHR48020:SF49">
    <property type="entry name" value="SUGAR TRANSPORTER"/>
    <property type="match status" value="1"/>
</dbReference>
<name>A0A9Q0J183_9ROSI</name>
<dbReference type="InterPro" id="IPR003663">
    <property type="entry name" value="Sugar/inositol_transpt"/>
</dbReference>
<feature type="transmembrane region" description="Helical" evidence="9">
    <location>
        <begin position="56"/>
        <end position="86"/>
    </location>
</feature>
<evidence type="ECO:0000313" key="12">
    <source>
        <dbReference type="Proteomes" id="UP001141552"/>
    </source>
</evidence>
<dbReference type="InterPro" id="IPR029058">
    <property type="entry name" value="AB_hydrolase_fold"/>
</dbReference>
<evidence type="ECO:0000256" key="9">
    <source>
        <dbReference type="SAM" id="Phobius"/>
    </source>
</evidence>
<feature type="transmembrane region" description="Helical" evidence="9">
    <location>
        <begin position="341"/>
        <end position="363"/>
    </location>
</feature>
<comment type="similarity">
    <text evidence="2">Belongs to the major facilitator superfamily. Sugar transporter (TC 2.A.1.1) family.</text>
</comment>
<protein>
    <submittedName>
        <fullName evidence="11">Polyol transporter 4</fullName>
    </submittedName>
</protein>
<dbReference type="OrthoDB" id="6339427at2759"/>
<keyword evidence="5 9" id="KW-0812">Transmembrane</keyword>
<dbReference type="FunFam" id="1.20.1250.20:FF:000025">
    <property type="entry name" value="probable polyol transporter 4"/>
    <property type="match status" value="1"/>
</dbReference>
<feature type="transmembrane region" description="Helical" evidence="9">
    <location>
        <begin position="184"/>
        <end position="201"/>
    </location>
</feature>
<evidence type="ECO:0000256" key="7">
    <source>
        <dbReference type="ARBA" id="ARBA00022989"/>
    </source>
</evidence>
<feature type="transmembrane region" description="Helical" evidence="9">
    <location>
        <begin position="127"/>
        <end position="147"/>
    </location>
</feature>
<keyword evidence="6" id="KW-0769">Symport</keyword>
<evidence type="ECO:0000256" key="2">
    <source>
        <dbReference type="ARBA" id="ARBA00010992"/>
    </source>
</evidence>
<organism evidence="11 12">
    <name type="scientific">Turnera subulata</name>
    <dbReference type="NCBI Taxonomy" id="218843"/>
    <lineage>
        <taxon>Eukaryota</taxon>
        <taxon>Viridiplantae</taxon>
        <taxon>Streptophyta</taxon>
        <taxon>Embryophyta</taxon>
        <taxon>Tracheophyta</taxon>
        <taxon>Spermatophyta</taxon>
        <taxon>Magnoliopsida</taxon>
        <taxon>eudicotyledons</taxon>
        <taxon>Gunneridae</taxon>
        <taxon>Pentapetalae</taxon>
        <taxon>rosids</taxon>
        <taxon>fabids</taxon>
        <taxon>Malpighiales</taxon>
        <taxon>Passifloraceae</taxon>
        <taxon>Turnera</taxon>
    </lineage>
</organism>
<dbReference type="PRINTS" id="PR00171">
    <property type="entry name" value="SUGRTRNSPORT"/>
</dbReference>
<dbReference type="InterPro" id="IPR005829">
    <property type="entry name" value="Sugar_transporter_CS"/>
</dbReference>
<dbReference type="InterPro" id="IPR050814">
    <property type="entry name" value="Myo-inositol_Transporter"/>
</dbReference>
<keyword evidence="7 9" id="KW-1133">Transmembrane helix</keyword>
<dbReference type="PROSITE" id="PS50850">
    <property type="entry name" value="MFS"/>
    <property type="match status" value="1"/>
</dbReference>
<dbReference type="PROSITE" id="PS00216">
    <property type="entry name" value="SUGAR_TRANSPORT_1"/>
    <property type="match status" value="2"/>
</dbReference>
<feature type="transmembrane region" description="Helical" evidence="9">
    <location>
        <begin position="213"/>
        <end position="236"/>
    </location>
</feature>
<evidence type="ECO:0000256" key="1">
    <source>
        <dbReference type="ARBA" id="ARBA00004141"/>
    </source>
</evidence>
<dbReference type="PANTHER" id="PTHR48020">
    <property type="entry name" value="PROTON MYO-INOSITOL COTRANSPORTER"/>
    <property type="match status" value="1"/>
</dbReference>
<evidence type="ECO:0000313" key="11">
    <source>
        <dbReference type="EMBL" id="KAJ4825871.1"/>
    </source>
</evidence>
<dbReference type="GO" id="GO:0016020">
    <property type="term" value="C:membrane"/>
    <property type="evidence" value="ECO:0007669"/>
    <property type="project" value="UniProtKB-SubCell"/>
</dbReference>
<keyword evidence="12" id="KW-1185">Reference proteome</keyword>
<comment type="caution">
    <text evidence="11">The sequence shown here is derived from an EMBL/GenBank/DDBJ whole genome shotgun (WGS) entry which is preliminary data.</text>
</comment>
<dbReference type="NCBIfam" id="TIGR00879">
    <property type="entry name" value="SP"/>
    <property type="match status" value="1"/>
</dbReference>
<evidence type="ECO:0000256" key="5">
    <source>
        <dbReference type="ARBA" id="ARBA00022692"/>
    </source>
</evidence>
<accession>A0A9Q0J183</accession>
<dbReference type="SUPFAM" id="SSF103473">
    <property type="entry name" value="MFS general substrate transporter"/>
    <property type="match status" value="1"/>
</dbReference>
<feature type="transmembrane region" description="Helical" evidence="9">
    <location>
        <begin position="370"/>
        <end position="393"/>
    </location>
</feature>
<dbReference type="InterPro" id="IPR005828">
    <property type="entry name" value="MFS_sugar_transport-like"/>
</dbReference>
<dbReference type="Gene3D" id="1.20.1250.20">
    <property type="entry name" value="MFS general substrate transporter like domains"/>
    <property type="match status" value="1"/>
</dbReference>
<evidence type="ECO:0000256" key="3">
    <source>
        <dbReference type="ARBA" id="ARBA00022448"/>
    </source>
</evidence>